<proteinExistence type="predicted"/>
<keyword evidence="7" id="KW-1185">Reference proteome</keyword>
<evidence type="ECO:0000256" key="2">
    <source>
        <dbReference type="ARBA" id="ARBA00022771"/>
    </source>
</evidence>
<dbReference type="SUPFAM" id="SSF144232">
    <property type="entry name" value="HIT/MYND zinc finger-like"/>
    <property type="match status" value="1"/>
</dbReference>
<dbReference type="Proteomes" id="UP000664203">
    <property type="component" value="Unassembled WGS sequence"/>
</dbReference>
<dbReference type="GO" id="GO:0008270">
    <property type="term" value="F:zinc ion binding"/>
    <property type="evidence" value="ECO:0007669"/>
    <property type="project" value="UniProtKB-KW"/>
</dbReference>
<dbReference type="InterPro" id="IPR002893">
    <property type="entry name" value="Znf_MYND"/>
</dbReference>
<reference evidence="6" key="1">
    <citation type="submission" date="2021-03" db="EMBL/GenBank/DDBJ databases">
        <authorList>
            <person name="Tagirdzhanova G."/>
        </authorList>
    </citation>
    <scope>NUCLEOTIDE SEQUENCE</scope>
</reference>
<accession>A0A8H3EMZ5</accession>
<evidence type="ECO:0000313" key="6">
    <source>
        <dbReference type="EMBL" id="CAF9908219.1"/>
    </source>
</evidence>
<dbReference type="AlphaFoldDB" id="A0A8H3EMZ5"/>
<keyword evidence="3" id="KW-0862">Zinc</keyword>
<gene>
    <name evidence="6" type="ORF">ALECFALPRED_004353</name>
</gene>
<evidence type="ECO:0000259" key="5">
    <source>
        <dbReference type="PROSITE" id="PS50865"/>
    </source>
</evidence>
<evidence type="ECO:0000313" key="7">
    <source>
        <dbReference type="Proteomes" id="UP000664203"/>
    </source>
</evidence>
<dbReference type="Pfam" id="PF01753">
    <property type="entry name" value="zf-MYND"/>
    <property type="match status" value="1"/>
</dbReference>
<protein>
    <recommendedName>
        <fullName evidence="5">MYND-type domain-containing protein</fullName>
    </recommendedName>
</protein>
<sequence length="207" mass="23997">MDSTQKTCAKCYKAQAEVSLPLKRCAKCQNQWYCGRDCQKADWKTHKGFYGSSQQSNAQNKPQATTNFDAMPKVAGDFFKGICPDNYLHQFSEKDAFCQLIDCYRMRVEDDYTFAGDTRGLYNEDDPLADFQDFLDMAEMKNGILPSWWSDGKRRECEERAMDTRQWSDLNCAVEKRDIIKHYGDGYMPMKLRLLAEKIYGKKIEGT</sequence>
<organism evidence="6 7">
    <name type="scientific">Alectoria fallacina</name>
    <dbReference type="NCBI Taxonomy" id="1903189"/>
    <lineage>
        <taxon>Eukaryota</taxon>
        <taxon>Fungi</taxon>
        <taxon>Dikarya</taxon>
        <taxon>Ascomycota</taxon>
        <taxon>Pezizomycotina</taxon>
        <taxon>Lecanoromycetes</taxon>
        <taxon>OSLEUM clade</taxon>
        <taxon>Lecanoromycetidae</taxon>
        <taxon>Lecanorales</taxon>
        <taxon>Lecanorineae</taxon>
        <taxon>Parmeliaceae</taxon>
        <taxon>Alectoria</taxon>
    </lineage>
</organism>
<dbReference type="PROSITE" id="PS50865">
    <property type="entry name" value="ZF_MYND_2"/>
    <property type="match status" value="1"/>
</dbReference>
<feature type="domain" description="MYND-type" evidence="5">
    <location>
        <begin position="8"/>
        <end position="47"/>
    </location>
</feature>
<evidence type="ECO:0000256" key="4">
    <source>
        <dbReference type="PROSITE-ProRule" id="PRU00134"/>
    </source>
</evidence>
<dbReference type="OrthoDB" id="432970at2759"/>
<keyword evidence="2 4" id="KW-0863">Zinc-finger</keyword>
<name>A0A8H3EMZ5_9LECA</name>
<comment type="caution">
    <text evidence="6">The sequence shown here is derived from an EMBL/GenBank/DDBJ whole genome shotgun (WGS) entry which is preliminary data.</text>
</comment>
<dbReference type="EMBL" id="CAJPDR010000027">
    <property type="protein sequence ID" value="CAF9908219.1"/>
    <property type="molecule type" value="Genomic_DNA"/>
</dbReference>
<evidence type="ECO:0000256" key="3">
    <source>
        <dbReference type="ARBA" id="ARBA00022833"/>
    </source>
</evidence>
<dbReference type="Gene3D" id="6.10.140.2220">
    <property type="match status" value="1"/>
</dbReference>
<evidence type="ECO:0000256" key="1">
    <source>
        <dbReference type="ARBA" id="ARBA00022723"/>
    </source>
</evidence>
<keyword evidence="1" id="KW-0479">Metal-binding</keyword>